<keyword evidence="7" id="KW-0234">DNA repair</keyword>
<dbReference type="Gene3D" id="3.60.10.10">
    <property type="entry name" value="Endonuclease/exonuclease/phosphatase"/>
    <property type="match status" value="1"/>
</dbReference>
<dbReference type="NCBIfam" id="TIGR00633">
    <property type="entry name" value="xth"/>
    <property type="match status" value="1"/>
</dbReference>
<comment type="cofactor">
    <cofactor evidence="5 7">
        <name>Mg(2+)</name>
        <dbReference type="ChEBI" id="CHEBI:18420"/>
    </cofactor>
    <cofactor evidence="5 7">
        <name>Mn(2+)</name>
        <dbReference type="ChEBI" id="CHEBI:29035"/>
    </cofactor>
    <text evidence="5 7">Probably binds two magnesium or manganese ions per subunit.</text>
</comment>
<organism evidence="10 11">
    <name type="scientific">Riccia fluitans</name>
    <dbReference type="NCBI Taxonomy" id="41844"/>
    <lineage>
        <taxon>Eukaryota</taxon>
        <taxon>Viridiplantae</taxon>
        <taxon>Streptophyta</taxon>
        <taxon>Embryophyta</taxon>
        <taxon>Marchantiophyta</taxon>
        <taxon>Marchantiopsida</taxon>
        <taxon>Marchantiidae</taxon>
        <taxon>Marchantiales</taxon>
        <taxon>Ricciaceae</taxon>
        <taxon>Riccia</taxon>
    </lineage>
</organism>
<feature type="compositionally biased region" description="Basic and acidic residues" evidence="8">
    <location>
        <begin position="1"/>
        <end position="34"/>
    </location>
</feature>
<dbReference type="SUPFAM" id="SSF56219">
    <property type="entry name" value="DNase I-like"/>
    <property type="match status" value="1"/>
</dbReference>
<evidence type="ECO:0000256" key="6">
    <source>
        <dbReference type="PIRSR" id="PIRSR604808-3"/>
    </source>
</evidence>
<evidence type="ECO:0000256" key="7">
    <source>
        <dbReference type="RuleBase" id="RU362131"/>
    </source>
</evidence>
<dbReference type="GO" id="GO:0046872">
    <property type="term" value="F:metal ion binding"/>
    <property type="evidence" value="ECO:0007669"/>
    <property type="project" value="UniProtKB-KW"/>
</dbReference>
<reference evidence="10 11" key="1">
    <citation type="submission" date="2024-09" db="EMBL/GenBank/DDBJ databases">
        <title>Chromosome-scale assembly of Riccia fluitans.</title>
        <authorList>
            <person name="Paukszto L."/>
            <person name="Sawicki J."/>
            <person name="Karawczyk K."/>
            <person name="Piernik-Szablinska J."/>
            <person name="Szczecinska M."/>
            <person name="Mazdziarz M."/>
        </authorList>
    </citation>
    <scope>NUCLEOTIDE SEQUENCE [LARGE SCALE GENOMIC DNA]</scope>
    <source>
        <strain evidence="10">Rf_01</strain>
        <tissue evidence="10">Aerial parts of the thallus</tissue>
    </source>
</reference>
<dbReference type="GO" id="GO:0016787">
    <property type="term" value="F:hydrolase activity"/>
    <property type="evidence" value="ECO:0007669"/>
    <property type="project" value="UniProtKB-KW"/>
</dbReference>
<feature type="binding site" evidence="5">
    <location>
        <position position="187"/>
    </location>
    <ligand>
        <name>Mg(2+)</name>
        <dbReference type="ChEBI" id="CHEBI:18420"/>
        <label>1</label>
    </ligand>
</feature>
<dbReference type="Proteomes" id="UP001605036">
    <property type="component" value="Unassembled WGS sequence"/>
</dbReference>
<comment type="similarity">
    <text evidence="1 7">Belongs to the DNA repair enzymes AP/ExoA family.</text>
</comment>
<keyword evidence="11" id="KW-1185">Reference proteome</keyword>
<keyword evidence="2 5" id="KW-0479">Metal-binding</keyword>
<keyword evidence="3" id="KW-0378">Hydrolase</keyword>
<dbReference type="EMBL" id="JBHFFA010000007">
    <property type="protein sequence ID" value="KAL2610835.1"/>
    <property type="molecule type" value="Genomic_DNA"/>
</dbReference>
<dbReference type="InterPro" id="IPR004808">
    <property type="entry name" value="AP_endonuc_1"/>
</dbReference>
<dbReference type="InterPro" id="IPR005135">
    <property type="entry name" value="Endo/exonuclease/phosphatase"/>
</dbReference>
<protein>
    <recommendedName>
        <fullName evidence="9">Endonuclease/exonuclease/phosphatase domain-containing protein</fullName>
    </recommendedName>
</protein>
<evidence type="ECO:0000256" key="1">
    <source>
        <dbReference type="ARBA" id="ARBA00007092"/>
    </source>
</evidence>
<dbReference type="Pfam" id="PF03372">
    <property type="entry name" value="Exo_endo_phos"/>
    <property type="match status" value="1"/>
</dbReference>
<proteinExistence type="inferred from homology"/>
<dbReference type="InterPro" id="IPR036691">
    <property type="entry name" value="Endo/exonu/phosph_ase_sf"/>
</dbReference>
<feature type="compositionally biased region" description="Polar residues" evidence="8">
    <location>
        <begin position="70"/>
        <end position="82"/>
    </location>
</feature>
<dbReference type="GO" id="GO:0006281">
    <property type="term" value="P:DNA repair"/>
    <property type="evidence" value="ECO:0007669"/>
    <property type="project" value="UniProtKB-KW"/>
</dbReference>
<evidence type="ECO:0000256" key="2">
    <source>
        <dbReference type="ARBA" id="ARBA00022723"/>
    </source>
</evidence>
<evidence type="ECO:0000256" key="3">
    <source>
        <dbReference type="ARBA" id="ARBA00022801"/>
    </source>
</evidence>
<accession>A0ABD1XPF7</accession>
<comment type="caution">
    <text evidence="10">The sequence shown here is derived from an EMBL/GenBank/DDBJ whole genome shotgun (WGS) entry which is preliminary data.</text>
</comment>
<feature type="binding site" evidence="5">
    <location>
        <position position="305"/>
    </location>
    <ligand>
        <name>Mg(2+)</name>
        <dbReference type="ChEBI" id="CHEBI:18420"/>
        <label>1</label>
    </ligand>
</feature>
<feature type="binding site" evidence="5">
    <location>
        <position position="156"/>
    </location>
    <ligand>
        <name>Mg(2+)</name>
        <dbReference type="ChEBI" id="CHEBI:18420"/>
        <label>1</label>
    </ligand>
</feature>
<gene>
    <name evidence="10" type="ORF">R1flu_022527</name>
</gene>
<feature type="domain" description="Endonuclease/exonuclease/phosphatase" evidence="9">
    <location>
        <begin position="153"/>
        <end position="320"/>
    </location>
</feature>
<keyword evidence="4 5" id="KW-0460">Magnesium</keyword>
<feature type="compositionally biased region" description="Basic and acidic residues" evidence="8">
    <location>
        <begin position="47"/>
        <end position="56"/>
    </location>
</feature>
<dbReference type="AlphaFoldDB" id="A0ABD1XPF7"/>
<feature type="site" description="Transition state stabilizer" evidence="6">
    <location>
        <position position="305"/>
    </location>
</feature>
<feature type="binding site" evidence="5">
    <location>
        <position position="303"/>
    </location>
    <ligand>
        <name>Mg(2+)</name>
        <dbReference type="ChEBI" id="CHEBI:18420"/>
        <label>1</label>
    </ligand>
</feature>
<dbReference type="PANTHER" id="PTHR22748">
    <property type="entry name" value="AP ENDONUCLEASE"/>
    <property type="match status" value="1"/>
</dbReference>
<feature type="compositionally biased region" description="Basic and acidic residues" evidence="8">
    <location>
        <begin position="95"/>
        <end position="116"/>
    </location>
</feature>
<evidence type="ECO:0000313" key="11">
    <source>
        <dbReference type="Proteomes" id="UP001605036"/>
    </source>
</evidence>
<evidence type="ECO:0000256" key="4">
    <source>
        <dbReference type="ARBA" id="ARBA00022842"/>
    </source>
</evidence>
<keyword evidence="5" id="KW-0464">Manganese</keyword>
<evidence type="ECO:0000256" key="8">
    <source>
        <dbReference type="SAM" id="MobiDB-lite"/>
    </source>
</evidence>
<keyword evidence="7" id="KW-0227">DNA damage</keyword>
<evidence type="ECO:0000259" key="9">
    <source>
        <dbReference type="Pfam" id="PF03372"/>
    </source>
</evidence>
<evidence type="ECO:0000256" key="5">
    <source>
        <dbReference type="PIRSR" id="PIRSR604808-2"/>
    </source>
</evidence>
<dbReference type="CDD" id="cd09087">
    <property type="entry name" value="Ape1-like_AP-endo"/>
    <property type="match status" value="1"/>
</dbReference>
<sequence>MPRKADSKEKQQKSSRKDVDVGVKKTVEHDEKKSAPSTKSTKGKLSRKSEEVEGHQPARKTRRKIRSSDVEGSSSHQPSTKMSTRKKNQSSRAAEFVEHEETQTKKREVGRVDPKKPWLTLTHKKPSPDWVVYDPDTMRPPPLPSSVKSMKILSWNVNGLHALMKKKDEYLVELAEDEDFDVICLQETRLQEKEVEQISISLPPEYRYTFWNCSNVKLGYAGSALISKVKPVSVKYGLGIPHHDKEGRLITAEFDNFYLVAGYVPNAGQKLENLGYRTEDWDSSVSQYLKELEIKKPVIYTGDLNCATNEIDISNPDVNPYDNVNVYHFLSRE</sequence>
<evidence type="ECO:0000313" key="10">
    <source>
        <dbReference type="EMBL" id="KAL2610835.1"/>
    </source>
</evidence>
<dbReference type="PROSITE" id="PS51435">
    <property type="entry name" value="AP_NUCLEASE_F1_4"/>
    <property type="match status" value="1"/>
</dbReference>
<feature type="region of interest" description="Disordered" evidence="8">
    <location>
        <begin position="1"/>
        <end position="120"/>
    </location>
</feature>
<name>A0ABD1XPF7_9MARC</name>
<dbReference type="PANTHER" id="PTHR22748:SF6">
    <property type="entry name" value="DNA-(APURINIC OR APYRIMIDINIC SITE) ENDONUCLEASE"/>
    <property type="match status" value="1"/>
</dbReference>